<comment type="subcellular location">
    <subcellularLocation>
        <location evidence="1">Secreted</location>
    </subcellularLocation>
</comment>
<keyword evidence="3" id="KW-0964">Secreted</keyword>
<dbReference type="Proteomes" id="UP001046870">
    <property type="component" value="Chromosome 10"/>
</dbReference>
<keyword evidence="11" id="KW-1185">Reference proteome</keyword>
<keyword evidence="5" id="KW-0372">Hormone</keyword>
<evidence type="ECO:0000256" key="9">
    <source>
        <dbReference type="SAM" id="SignalP"/>
    </source>
</evidence>
<keyword evidence="7" id="KW-0044">Antibiotic</keyword>
<name>A0A9D3T3E6_MEGAT</name>
<dbReference type="PANTHER" id="PTHR16877:SF0">
    <property type="entry name" value="HEPCIDIN"/>
    <property type="match status" value="1"/>
</dbReference>
<evidence type="ECO:0000256" key="4">
    <source>
        <dbReference type="ARBA" id="ARBA00022529"/>
    </source>
</evidence>
<dbReference type="Pfam" id="PF06446">
    <property type="entry name" value="Hepcidin"/>
    <property type="match status" value="1"/>
</dbReference>
<dbReference type="OrthoDB" id="9428792at2759"/>
<proteinExistence type="inferred from homology"/>
<evidence type="ECO:0000313" key="10">
    <source>
        <dbReference type="EMBL" id="KAG7469040.1"/>
    </source>
</evidence>
<keyword evidence="4" id="KW-0929">Antimicrobial</keyword>
<evidence type="ECO:0008006" key="12">
    <source>
        <dbReference type="Google" id="ProtNLM"/>
    </source>
</evidence>
<evidence type="ECO:0000256" key="7">
    <source>
        <dbReference type="ARBA" id="ARBA00023022"/>
    </source>
</evidence>
<accession>A0A9D3T3E6</accession>
<dbReference type="PANTHER" id="PTHR16877">
    <property type="entry name" value="HEPCIDIN"/>
    <property type="match status" value="1"/>
</dbReference>
<feature type="chain" id="PRO_5038691810" description="Hepcidin" evidence="9">
    <location>
        <begin position="23"/>
        <end position="89"/>
    </location>
</feature>
<reference evidence="10" key="1">
    <citation type="submission" date="2021-01" db="EMBL/GenBank/DDBJ databases">
        <authorList>
            <person name="Zahm M."/>
            <person name="Roques C."/>
            <person name="Cabau C."/>
            <person name="Klopp C."/>
            <person name="Donnadieu C."/>
            <person name="Jouanno E."/>
            <person name="Lampietro C."/>
            <person name="Louis A."/>
            <person name="Herpin A."/>
            <person name="Echchiki A."/>
            <person name="Berthelot C."/>
            <person name="Parey E."/>
            <person name="Roest-Crollius H."/>
            <person name="Braasch I."/>
            <person name="Postlethwait J."/>
            <person name="Bobe J."/>
            <person name="Montfort J."/>
            <person name="Bouchez O."/>
            <person name="Begum T."/>
            <person name="Mejri S."/>
            <person name="Adams A."/>
            <person name="Chen W.-J."/>
            <person name="Guiguen Y."/>
        </authorList>
    </citation>
    <scope>NUCLEOTIDE SEQUENCE</scope>
    <source>
        <strain evidence="10">YG-15Mar2019-1</strain>
        <tissue evidence="10">Brain</tissue>
    </source>
</reference>
<protein>
    <recommendedName>
        <fullName evidence="12">Hepcidin</fullName>
    </recommendedName>
</protein>
<keyword evidence="6 9" id="KW-0732">Signal</keyword>
<dbReference type="EMBL" id="JAFDVH010000010">
    <property type="protein sequence ID" value="KAG7469040.1"/>
    <property type="molecule type" value="Genomic_DNA"/>
</dbReference>
<comment type="caution">
    <text evidence="10">The sequence shown here is derived from an EMBL/GenBank/DDBJ whole genome shotgun (WGS) entry which is preliminary data.</text>
</comment>
<organism evidence="10 11">
    <name type="scientific">Megalops atlanticus</name>
    <name type="common">Tarpon</name>
    <name type="synonym">Clupea gigantea</name>
    <dbReference type="NCBI Taxonomy" id="7932"/>
    <lineage>
        <taxon>Eukaryota</taxon>
        <taxon>Metazoa</taxon>
        <taxon>Chordata</taxon>
        <taxon>Craniata</taxon>
        <taxon>Vertebrata</taxon>
        <taxon>Euteleostomi</taxon>
        <taxon>Actinopterygii</taxon>
        <taxon>Neopterygii</taxon>
        <taxon>Teleostei</taxon>
        <taxon>Elopiformes</taxon>
        <taxon>Megalopidae</taxon>
        <taxon>Megalops</taxon>
    </lineage>
</organism>
<comment type="similarity">
    <text evidence="2">Belongs to the hepcidin family.</text>
</comment>
<evidence type="ECO:0000256" key="1">
    <source>
        <dbReference type="ARBA" id="ARBA00004613"/>
    </source>
</evidence>
<evidence type="ECO:0000256" key="6">
    <source>
        <dbReference type="ARBA" id="ARBA00022729"/>
    </source>
</evidence>
<keyword evidence="8" id="KW-1015">Disulfide bond</keyword>
<dbReference type="GO" id="GO:0005576">
    <property type="term" value="C:extracellular region"/>
    <property type="evidence" value="ECO:0007669"/>
    <property type="project" value="UniProtKB-SubCell"/>
</dbReference>
<feature type="signal peptide" evidence="9">
    <location>
        <begin position="1"/>
        <end position="22"/>
    </location>
</feature>
<evidence type="ECO:0000313" key="11">
    <source>
        <dbReference type="Proteomes" id="UP001046870"/>
    </source>
</evidence>
<evidence type="ECO:0000256" key="2">
    <source>
        <dbReference type="ARBA" id="ARBA00008022"/>
    </source>
</evidence>
<dbReference type="GO" id="GO:0005179">
    <property type="term" value="F:hormone activity"/>
    <property type="evidence" value="ECO:0007669"/>
    <property type="project" value="UniProtKB-KW"/>
</dbReference>
<dbReference type="InterPro" id="IPR010500">
    <property type="entry name" value="Hepcidin"/>
</dbReference>
<dbReference type="GO" id="GO:0006879">
    <property type="term" value="P:intracellular iron ion homeostasis"/>
    <property type="evidence" value="ECO:0007669"/>
    <property type="project" value="InterPro"/>
</dbReference>
<evidence type="ECO:0000256" key="5">
    <source>
        <dbReference type="ARBA" id="ARBA00022702"/>
    </source>
</evidence>
<dbReference type="GO" id="GO:0042742">
    <property type="term" value="P:defense response to bacterium"/>
    <property type="evidence" value="ECO:0007669"/>
    <property type="project" value="UniProtKB-KW"/>
</dbReference>
<sequence length="89" mass="10068">MKCLHLAVVVVLLSICVLHCTAVPYSETLMQEKEKSDAPLEERTQTVSAAEETSPLELFRAKRQSHISLCRYCCKCCRGYKGCGYCCRF</sequence>
<dbReference type="AlphaFoldDB" id="A0A9D3T3E6"/>
<evidence type="ECO:0000256" key="8">
    <source>
        <dbReference type="ARBA" id="ARBA00023157"/>
    </source>
</evidence>
<gene>
    <name evidence="10" type="ORF">MATL_G00124670</name>
</gene>
<evidence type="ECO:0000256" key="3">
    <source>
        <dbReference type="ARBA" id="ARBA00022525"/>
    </source>
</evidence>